<dbReference type="Proteomes" id="UP001054945">
    <property type="component" value="Unassembled WGS sequence"/>
</dbReference>
<proteinExistence type="predicted"/>
<keyword evidence="2" id="KW-1185">Reference proteome</keyword>
<protein>
    <submittedName>
        <fullName evidence="1">Uncharacterized protein</fullName>
    </submittedName>
</protein>
<organism evidence="1 2">
    <name type="scientific">Caerostris extrusa</name>
    <name type="common">Bark spider</name>
    <name type="synonym">Caerostris bankana</name>
    <dbReference type="NCBI Taxonomy" id="172846"/>
    <lineage>
        <taxon>Eukaryota</taxon>
        <taxon>Metazoa</taxon>
        <taxon>Ecdysozoa</taxon>
        <taxon>Arthropoda</taxon>
        <taxon>Chelicerata</taxon>
        <taxon>Arachnida</taxon>
        <taxon>Araneae</taxon>
        <taxon>Araneomorphae</taxon>
        <taxon>Entelegynae</taxon>
        <taxon>Araneoidea</taxon>
        <taxon>Araneidae</taxon>
        <taxon>Caerostris</taxon>
    </lineage>
</organism>
<dbReference type="AlphaFoldDB" id="A0AAV4XU91"/>
<sequence length="89" mass="10108">MADQINLHHGIKRVSVERKKNGCMFASGKQLFVIVSKRDRKQKNLMELEVVTFYVFICSCKQCNRILGKVLGDGGKGIEESPLNIFAHR</sequence>
<gene>
    <name evidence="1" type="ORF">CEXT_437481</name>
</gene>
<accession>A0AAV4XU91</accession>
<dbReference type="EMBL" id="BPLR01000783">
    <property type="protein sequence ID" value="GIY97470.1"/>
    <property type="molecule type" value="Genomic_DNA"/>
</dbReference>
<evidence type="ECO:0000313" key="2">
    <source>
        <dbReference type="Proteomes" id="UP001054945"/>
    </source>
</evidence>
<evidence type="ECO:0000313" key="1">
    <source>
        <dbReference type="EMBL" id="GIY97470.1"/>
    </source>
</evidence>
<name>A0AAV4XU91_CAEEX</name>
<reference evidence="1 2" key="1">
    <citation type="submission" date="2021-06" db="EMBL/GenBank/DDBJ databases">
        <title>Caerostris extrusa draft genome.</title>
        <authorList>
            <person name="Kono N."/>
            <person name="Arakawa K."/>
        </authorList>
    </citation>
    <scope>NUCLEOTIDE SEQUENCE [LARGE SCALE GENOMIC DNA]</scope>
</reference>
<comment type="caution">
    <text evidence="1">The sequence shown here is derived from an EMBL/GenBank/DDBJ whole genome shotgun (WGS) entry which is preliminary data.</text>
</comment>